<evidence type="ECO:0000313" key="2">
    <source>
        <dbReference type="EMBL" id="GAF86202.1"/>
    </source>
</evidence>
<name>X0TDD5_9ZZZZ</name>
<dbReference type="SUPFAM" id="SSF51658">
    <property type="entry name" value="Xylose isomerase-like"/>
    <property type="match status" value="1"/>
</dbReference>
<dbReference type="Gene3D" id="3.20.20.150">
    <property type="entry name" value="Divalent-metal-dependent TIM barrel enzymes"/>
    <property type="match status" value="1"/>
</dbReference>
<dbReference type="AlphaFoldDB" id="X0TDD5"/>
<dbReference type="InterPro" id="IPR013022">
    <property type="entry name" value="Xyl_isomerase-like_TIM-brl"/>
</dbReference>
<dbReference type="Pfam" id="PF01261">
    <property type="entry name" value="AP_endonuc_2"/>
    <property type="match status" value="1"/>
</dbReference>
<sequence length="214" mass="22764">AQAVGQECTKRGLKVPSMYGGGIPVAKSLKDSIAGLKRLIDNCAACGAANLMMGGIGNKDLHARYYKAVAECCDYAAEKKIGISVKPHGGLNATGPQCRKTIEMVGHTNFRIWYDPGNIFYYSDGQLDPVADAAAVDGLVVGMCIKDYKHPKEVMLTPGTGQVDFPKVMARLAQGGFRRGALVVECLARGDLAQTLAEAKKARRFVEELVGGTA</sequence>
<dbReference type="PANTHER" id="PTHR12110:SF53">
    <property type="entry name" value="BLR5974 PROTEIN"/>
    <property type="match status" value="1"/>
</dbReference>
<comment type="caution">
    <text evidence="2">The sequence shown here is derived from an EMBL/GenBank/DDBJ whole genome shotgun (WGS) entry which is preliminary data.</text>
</comment>
<dbReference type="InterPro" id="IPR050312">
    <property type="entry name" value="IolE/XylAMocC-like"/>
</dbReference>
<feature type="non-terminal residue" evidence="2">
    <location>
        <position position="1"/>
    </location>
</feature>
<feature type="domain" description="Xylose isomerase-like TIM barrel" evidence="1">
    <location>
        <begin position="2"/>
        <end position="206"/>
    </location>
</feature>
<dbReference type="EMBL" id="BARS01016255">
    <property type="protein sequence ID" value="GAF86202.1"/>
    <property type="molecule type" value="Genomic_DNA"/>
</dbReference>
<proteinExistence type="predicted"/>
<protein>
    <recommendedName>
        <fullName evidence="1">Xylose isomerase-like TIM barrel domain-containing protein</fullName>
    </recommendedName>
</protein>
<accession>X0TDD5</accession>
<evidence type="ECO:0000259" key="1">
    <source>
        <dbReference type="Pfam" id="PF01261"/>
    </source>
</evidence>
<gene>
    <name evidence="2" type="ORF">S01H1_26782</name>
</gene>
<dbReference type="InterPro" id="IPR036237">
    <property type="entry name" value="Xyl_isomerase-like_sf"/>
</dbReference>
<dbReference type="PANTHER" id="PTHR12110">
    <property type="entry name" value="HYDROXYPYRUVATE ISOMERASE"/>
    <property type="match status" value="1"/>
</dbReference>
<reference evidence="2" key="1">
    <citation type="journal article" date="2014" name="Front. Microbiol.">
        <title>High frequency of phylogenetically diverse reductive dehalogenase-homologous genes in deep subseafloor sedimentary metagenomes.</title>
        <authorList>
            <person name="Kawai M."/>
            <person name="Futagami T."/>
            <person name="Toyoda A."/>
            <person name="Takaki Y."/>
            <person name="Nishi S."/>
            <person name="Hori S."/>
            <person name="Arai W."/>
            <person name="Tsubouchi T."/>
            <person name="Morono Y."/>
            <person name="Uchiyama I."/>
            <person name="Ito T."/>
            <person name="Fujiyama A."/>
            <person name="Inagaki F."/>
            <person name="Takami H."/>
        </authorList>
    </citation>
    <scope>NUCLEOTIDE SEQUENCE</scope>
    <source>
        <strain evidence="2">Expedition CK06-06</strain>
    </source>
</reference>
<organism evidence="2">
    <name type="scientific">marine sediment metagenome</name>
    <dbReference type="NCBI Taxonomy" id="412755"/>
    <lineage>
        <taxon>unclassified sequences</taxon>
        <taxon>metagenomes</taxon>
        <taxon>ecological metagenomes</taxon>
    </lineage>
</organism>